<evidence type="ECO:0000256" key="1">
    <source>
        <dbReference type="ARBA" id="ARBA00004713"/>
    </source>
</evidence>
<dbReference type="SUPFAM" id="SSF53756">
    <property type="entry name" value="UDP-Glycosyltransferase/glycogen phosphorylase"/>
    <property type="match status" value="1"/>
</dbReference>
<keyword evidence="10" id="KW-1185">Reference proteome</keyword>
<comment type="subcellular location">
    <subcellularLocation>
        <location evidence="7">Cell membrane</location>
    </subcellularLocation>
</comment>
<evidence type="ECO:0000256" key="3">
    <source>
        <dbReference type="ARBA" id="ARBA00019077"/>
    </source>
</evidence>
<keyword evidence="7" id="KW-1003">Cell membrane</keyword>
<dbReference type="InterPro" id="IPR038107">
    <property type="entry name" value="Glycos_transf_N_sf"/>
</dbReference>
<dbReference type="Proteomes" id="UP001500298">
    <property type="component" value="Unassembled WGS sequence"/>
</dbReference>
<dbReference type="InterPro" id="IPR007507">
    <property type="entry name" value="Glycos_transf_N"/>
</dbReference>
<evidence type="ECO:0000256" key="7">
    <source>
        <dbReference type="RuleBase" id="RU365103"/>
    </source>
</evidence>
<accession>A0ABP9CWY0</accession>
<protein>
    <recommendedName>
        <fullName evidence="3 7">3-deoxy-D-manno-octulosonic acid transferase</fullName>
        <shortName evidence="7">Kdo transferase</shortName>
        <ecNumber evidence="2 7">2.4.99.12</ecNumber>
    </recommendedName>
    <alternativeName>
        <fullName evidence="5 7">Lipid IV(A) 3-deoxy-D-manno-octulosonic acid transferase</fullName>
    </alternativeName>
</protein>
<keyword evidence="7" id="KW-0448">Lipopolysaccharide biosynthesis</keyword>
<dbReference type="PANTHER" id="PTHR42755:SF1">
    <property type="entry name" value="3-DEOXY-D-MANNO-OCTULOSONIC ACID TRANSFERASE, MITOCHONDRIAL-RELATED"/>
    <property type="match status" value="1"/>
</dbReference>
<feature type="domain" description="3-deoxy-D-manno-octulosonic-acid transferase N-terminal" evidence="8">
    <location>
        <begin position="51"/>
        <end position="212"/>
    </location>
</feature>
<comment type="similarity">
    <text evidence="7">Belongs to the glycosyltransferase group 1 family.</text>
</comment>
<evidence type="ECO:0000256" key="4">
    <source>
        <dbReference type="ARBA" id="ARBA00022679"/>
    </source>
</evidence>
<dbReference type="EC" id="2.4.99.12" evidence="2 7"/>
<comment type="caution">
    <text evidence="9">The sequence shown here is derived from an EMBL/GenBank/DDBJ whole genome shotgun (WGS) entry which is preliminary data.</text>
</comment>
<evidence type="ECO:0000256" key="5">
    <source>
        <dbReference type="ARBA" id="ARBA00031445"/>
    </source>
</evidence>
<proteinExistence type="inferred from homology"/>
<evidence type="ECO:0000313" key="10">
    <source>
        <dbReference type="Proteomes" id="UP001500298"/>
    </source>
</evidence>
<evidence type="ECO:0000313" key="9">
    <source>
        <dbReference type="EMBL" id="GAA4821426.1"/>
    </source>
</evidence>
<name>A0ABP9CWY0_9BACT</name>
<dbReference type="PANTHER" id="PTHR42755">
    <property type="entry name" value="3-DEOXY-MANNO-OCTULOSONATE CYTIDYLYLTRANSFERASE"/>
    <property type="match status" value="1"/>
</dbReference>
<dbReference type="Gene3D" id="3.40.50.11720">
    <property type="entry name" value="3-Deoxy-D-manno-octulosonic-acid transferase, N-terminal domain"/>
    <property type="match status" value="1"/>
</dbReference>
<dbReference type="RefSeq" id="WP_345368566.1">
    <property type="nucleotide sequence ID" value="NZ_BAABJX010000005.1"/>
</dbReference>
<comment type="function">
    <text evidence="7">Involved in lipopolysaccharide (LPS) biosynthesis. Catalyzes the transfer of 3-deoxy-D-manno-octulosonate (Kdo) residue(s) from CMP-Kdo to lipid IV(A), the tetraacyldisaccharide-1,4'-bisphosphate precursor of lipid A.</text>
</comment>
<dbReference type="InterPro" id="IPR039901">
    <property type="entry name" value="Kdotransferase"/>
</dbReference>
<organism evidence="9 10">
    <name type="scientific">Algivirga pacifica</name>
    <dbReference type="NCBI Taxonomy" id="1162670"/>
    <lineage>
        <taxon>Bacteria</taxon>
        <taxon>Pseudomonadati</taxon>
        <taxon>Bacteroidota</taxon>
        <taxon>Cytophagia</taxon>
        <taxon>Cytophagales</taxon>
        <taxon>Flammeovirgaceae</taxon>
        <taxon>Algivirga</taxon>
    </lineage>
</organism>
<keyword evidence="7" id="KW-0472">Membrane</keyword>
<evidence type="ECO:0000256" key="2">
    <source>
        <dbReference type="ARBA" id="ARBA00012621"/>
    </source>
</evidence>
<evidence type="ECO:0000259" key="8">
    <source>
        <dbReference type="Pfam" id="PF04413"/>
    </source>
</evidence>
<dbReference type="Gene3D" id="3.40.50.2000">
    <property type="entry name" value="Glycogen Phosphorylase B"/>
    <property type="match status" value="1"/>
</dbReference>
<evidence type="ECO:0000256" key="6">
    <source>
        <dbReference type="ARBA" id="ARBA00049183"/>
    </source>
</evidence>
<comment type="catalytic activity">
    <reaction evidence="6 7">
        <text>lipid IVA (E. coli) + CMP-3-deoxy-beta-D-manno-octulosonate = alpha-Kdo-(2-&gt;6)-lipid IVA (E. coli) + CMP + H(+)</text>
        <dbReference type="Rhea" id="RHEA:28066"/>
        <dbReference type="ChEBI" id="CHEBI:15378"/>
        <dbReference type="ChEBI" id="CHEBI:58603"/>
        <dbReference type="ChEBI" id="CHEBI:60364"/>
        <dbReference type="ChEBI" id="CHEBI:60377"/>
        <dbReference type="ChEBI" id="CHEBI:85987"/>
        <dbReference type="EC" id="2.4.99.12"/>
    </reaction>
</comment>
<dbReference type="EMBL" id="BAABJX010000005">
    <property type="protein sequence ID" value="GAA4821426.1"/>
    <property type="molecule type" value="Genomic_DNA"/>
</dbReference>
<sequence length="421" mass="48377">MAFLIGKWSYALGIIMYRWVLGIISPFHKKAKLFVKGRKGQITALESFFQGNKQRVVWVHCASLGEFEQGRPIIEALKQQAPDIKILLTFYSPSGYEVRKDYPYADYCTYMPLDTPSNAREFIEVVNPSLAIFVKYEFWYYHLRELKEREIPVFSVSSIFRQDQVYFKPHALFYRKTLELISHFYVQDKTSGALLSSIGIDRWDVAGDSRFDRVIELVEQRKDIPIVQKFTQQTFTLVIGSSWTKDLKHIAPLLNAWEEPLKLIIAPHEIEERSLQETEAFFPDKQIIRFSAMNEGADWRGADILLIDNIGMLTSLYQYGSLAYIGGAFGKGLHNILEAATYGIPVIFGPKYDKFNEAKEIIASKGGFSIDGEEAFEKIFVALYHDEIKRLRAGKQAEMYVQSKVGATEKVLEAIQLRKIQ</sequence>
<reference evidence="10" key="1">
    <citation type="journal article" date="2019" name="Int. J. Syst. Evol. Microbiol.">
        <title>The Global Catalogue of Microorganisms (GCM) 10K type strain sequencing project: providing services to taxonomists for standard genome sequencing and annotation.</title>
        <authorList>
            <consortium name="The Broad Institute Genomics Platform"/>
            <consortium name="The Broad Institute Genome Sequencing Center for Infectious Disease"/>
            <person name="Wu L."/>
            <person name="Ma J."/>
        </authorList>
    </citation>
    <scope>NUCLEOTIDE SEQUENCE [LARGE SCALE GENOMIC DNA]</scope>
    <source>
        <strain evidence="10">JCM 18326</strain>
    </source>
</reference>
<dbReference type="Pfam" id="PF04413">
    <property type="entry name" value="Glycos_transf_N"/>
    <property type="match status" value="1"/>
</dbReference>
<gene>
    <name evidence="9" type="ORF">GCM10023331_02170</name>
</gene>
<keyword evidence="4 7" id="KW-0808">Transferase</keyword>
<comment type="pathway">
    <text evidence="1 7">Bacterial outer membrane biogenesis; LPS core biosynthesis.</text>
</comment>